<dbReference type="GO" id="GO:0016787">
    <property type="term" value="F:hydrolase activity"/>
    <property type="evidence" value="ECO:0007669"/>
    <property type="project" value="UniProtKB-KW"/>
</dbReference>
<name>A0A317E6Y7_9PROT</name>
<dbReference type="InterPro" id="IPR007709">
    <property type="entry name" value="N-FG_amidohydro"/>
</dbReference>
<sequence>MSLLFADEPSAVEIVNESGAGDAVLLCDHASPRLPRRLGDLGLSEAQRLEHIGWDIGAAAVARHLSAAIDAPLVLTGYSRLAIDCNRPRGVPTSIPEVTGGVRVPGNEGLDAEARLARESALFEPYHGAITRLLDRRRAAGRRSVVLAIHSFTPDLGAPRPWNIGITYGRDRRLAGAFIETLERRFPDLCVGDNLPYAVTDSGDYAMPVYGEGRGLLHVLIEMRQDGVGNEAGQARWAERLTACWRDIAASLEAVEAGRISS</sequence>
<accession>A0A317E6Y7</accession>
<comment type="caution">
    <text evidence="1">The sequence shown here is derived from an EMBL/GenBank/DDBJ whole genome shotgun (WGS) entry which is preliminary data.</text>
</comment>
<dbReference type="Proteomes" id="UP000245461">
    <property type="component" value="Unassembled WGS sequence"/>
</dbReference>
<dbReference type="Gene3D" id="3.40.630.40">
    <property type="entry name" value="Zn-dependent exopeptidases"/>
    <property type="match status" value="1"/>
</dbReference>
<dbReference type="InterPro" id="IPR011227">
    <property type="entry name" value="UCP029730"/>
</dbReference>
<dbReference type="PIRSF" id="PIRSF029730">
    <property type="entry name" value="UCP029730"/>
    <property type="match status" value="1"/>
</dbReference>
<keyword evidence="2" id="KW-1185">Reference proteome</keyword>
<evidence type="ECO:0000313" key="2">
    <source>
        <dbReference type="Proteomes" id="UP000245461"/>
    </source>
</evidence>
<proteinExistence type="predicted"/>
<protein>
    <submittedName>
        <fullName evidence="1">N-formylglutamate amidohydrolase</fullName>
    </submittedName>
</protein>
<evidence type="ECO:0000313" key="1">
    <source>
        <dbReference type="EMBL" id="PWR22797.1"/>
    </source>
</evidence>
<dbReference type="SUPFAM" id="SSF53187">
    <property type="entry name" value="Zn-dependent exopeptidases"/>
    <property type="match status" value="1"/>
</dbReference>
<gene>
    <name evidence="1" type="ORF">DKG74_10210</name>
</gene>
<dbReference type="AlphaFoldDB" id="A0A317E6Y7"/>
<reference evidence="1 2" key="1">
    <citation type="submission" date="2018-05" db="EMBL/GenBank/DDBJ databases">
        <title>Zavarzinia sp. HR-AS.</title>
        <authorList>
            <person name="Lee Y."/>
            <person name="Jeon C.O."/>
        </authorList>
    </citation>
    <scope>NUCLEOTIDE SEQUENCE [LARGE SCALE GENOMIC DNA]</scope>
    <source>
        <strain evidence="1 2">HR-AS</strain>
    </source>
</reference>
<dbReference type="EMBL" id="QGLE01000005">
    <property type="protein sequence ID" value="PWR22797.1"/>
    <property type="molecule type" value="Genomic_DNA"/>
</dbReference>
<dbReference type="RefSeq" id="WP_109905360.1">
    <property type="nucleotide sequence ID" value="NZ_QGLE01000005.1"/>
</dbReference>
<dbReference type="Pfam" id="PF05013">
    <property type="entry name" value="FGase"/>
    <property type="match status" value="1"/>
</dbReference>
<organism evidence="1 2">
    <name type="scientific">Zavarzinia aquatilis</name>
    <dbReference type="NCBI Taxonomy" id="2211142"/>
    <lineage>
        <taxon>Bacteria</taxon>
        <taxon>Pseudomonadati</taxon>
        <taxon>Pseudomonadota</taxon>
        <taxon>Alphaproteobacteria</taxon>
        <taxon>Rhodospirillales</taxon>
        <taxon>Zavarziniaceae</taxon>
        <taxon>Zavarzinia</taxon>
    </lineage>
</organism>
<dbReference type="OrthoDB" id="9815326at2"/>
<keyword evidence="1" id="KW-0378">Hydrolase</keyword>